<dbReference type="PROSITE" id="PS50280">
    <property type="entry name" value="SET"/>
    <property type="match status" value="1"/>
</dbReference>
<dbReference type="GO" id="GO:0005634">
    <property type="term" value="C:nucleus"/>
    <property type="evidence" value="ECO:0007669"/>
    <property type="project" value="TreeGrafter"/>
</dbReference>
<evidence type="ECO:0000256" key="1">
    <source>
        <dbReference type="ARBA" id="ARBA00022723"/>
    </source>
</evidence>
<gene>
    <name evidence="7" type="ORF">SSS_3644</name>
</gene>
<dbReference type="Gene3D" id="2.170.270.10">
    <property type="entry name" value="SET domain"/>
    <property type="match status" value="1"/>
</dbReference>
<dbReference type="PROSITE" id="PS50865">
    <property type="entry name" value="ZF_MYND_2"/>
    <property type="match status" value="1"/>
</dbReference>
<dbReference type="EMBL" id="WVUK01000054">
    <property type="protein sequence ID" value="KAF7493984.1"/>
    <property type="molecule type" value="Genomic_DNA"/>
</dbReference>
<dbReference type="Proteomes" id="UP000070412">
    <property type="component" value="Unassembled WGS sequence"/>
</dbReference>
<evidence type="ECO:0000313" key="7">
    <source>
        <dbReference type="EMBL" id="KAF7493984.1"/>
    </source>
</evidence>
<dbReference type="InterPro" id="IPR002893">
    <property type="entry name" value="Znf_MYND"/>
</dbReference>
<organism evidence="7">
    <name type="scientific">Sarcoptes scabiei</name>
    <name type="common">Itch mite</name>
    <name type="synonym">Acarus scabiei</name>
    <dbReference type="NCBI Taxonomy" id="52283"/>
    <lineage>
        <taxon>Eukaryota</taxon>
        <taxon>Metazoa</taxon>
        <taxon>Ecdysozoa</taxon>
        <taxon>Arthropoda</taxon>
        <taxon>Chelicerata</taxon>
        <taxon>Arachnida</taxon>
        <taxon>Acari</taxon>
        <taxon>Acariformes</taxon>
        <taxon>Sarcoptiformes</taxon>
        <taxon>Astigmata</taxon>
        <taxon>Psoroptidia</taxon>
        <taxon>Sarcoptoidea</taxon>
        <taxon>Sarcoptidae</taxon>
        <taxon>Sarcoptinae</taxon>
        <taxon>Sarcoptes</taxon>
    </lineage>
</organism>
<dbReference type="PANTHER" id="PTHR12197">
    <property type="entry name" value="HISTONE-LYSINE N-METHYLTRANSFERASE SMYD"/>
    <property type="match status" value="1"/>
</dbReference>
<accession>A0A834RCF3</accession>
<dbReference type="InterPro" id="IPR001214">
    <property type="entry name" value="SET_dom"/>
</dbReference>
<evidence type="ECO:0000256" key="2">
    <source>
        <dbReference type="ARBA" id="ARBA00022771"/>
    </source>
</evidence>
<dbReference type="GO" id="GO:0032259">
    <property type="term" value="P:methylation"/>
    <property type="evidence" value="ECO:0007669"/>
    <property type="project" value="UniProtKB-KW"/>
</dbReference>
<evidence type="ECO:0000313" key="9">
    <source>
        <dbReference type="Proteomes" id="UP000070412"/>
    </source>
</evidence>
<dbReference type="GO" id="GO:0008170">
    <property type="term" value="F:N-methyltransferase activity"/>
    <property type="evidence" value="ECO:0007669"/>
    <property type="project" value="UniProtKB-ARBA"/>
</dbReference>
<dbReference type="GO" id="GO:0008757">
    <property type="term" value="F:S-adenosylmethionine-dependent methyltransferase activity"/>
    <property type="evidence" value="ECO:0007669"/>
    <property type="project" value="UniProtKB-ARBA"/>
</dbReference>
<dbReference type="SUPFAM" id="SSF82199">
    <property type="entry name" value="SET domain"/>
    <property type="match status" value="1"/>
</dbReference>
<dbReference type="Gene3D" id="6.10.140.2220">
    <property type="match status" value="1"/>
</dbReference>
<reference evidence="9" key="1">
    <citation type="journal article" date="2020" name="PLoS Negl. Trop. Dis.">
        <title>High-quality nuclear genome for Sarcoptes scabiei-A critical resource for a neglected parasite.</title>
        <authorList>
            <person name="Korhonen P.K."/>
            <person name="Gasser R.B."/>
            <person name="Ma G."/>
            <person name="Wang T."/>
            <person name="Stroehlein A.J."/>
            <person name="Young N.D."/>
            <person name="Ang C.S."/>
            <person name="Fernando D.D."/>
            <person name="Lu H.C."/>
            <person name="Taylor S."/>
            <person name="Reynolds S.L."/>
            <person name="Mofiz E."/>
            <person name="Najaraj S.H."/>
            <person name="Gowda H."/>
            <person name="Madugundu A."/>
            <person name="Renuse S."/>
            <person name="Holt D."/>
            <person name="Pandey A."/>
            <person name="Papenfuss A.T."/>
            <person name="Fischer K."/>
        </authorList>
    </citation>
    <scope>NUCLEOTIDE SEQUENCE [LARGE SCALE GENOMIC DNA]</scope>
</reference>
<dbReference type="GO" id="GO:0008276">
    <property type="term" value="F:protein methyltransferase activity"/>
    <property type="evidence" value="ECO:0007669"/>
    <property type="project" value="UniProtKB-ARBA"/>
</dbReference>
<dbReference type="PANTHER" id="PTHR12197:SF291">
    <property type="entry name" value="SET AND MYND DOMAIN-CONTAINING PROTEIN DDB_G0277331"/>
    <property type="match status" value="1"/>
</dbReference>
<reference evidence="7" key="2">
    <citation type="submission" date="2020-01" db="EMBL/GenBank/DDBJ databases">
        <authorList>
            <person name="Korhonen P.K.K."/>
            <person name="Guangxu M.G."/>
            <person name="Wang T.W."/>
            <person name="Stroehlein A.J.S."/>
            <person name="Young N.D."/>
            <person name="Ang C.-S.A."/>
            <person name="Fernando D.W.F."/>
            <person name="Lu H.L."/>
            <person name="Taylor S.T."/>
            <person name="Ehtesham M.E.M."/>
            <person name="Najaraj S.H.N."/>
            <person name="Harsha G.H.G."/>
            <person name="Madugundu A.M."/>
            <person name="Renuse S.R."/>
            <person name="Holt D.H."/>
            <person name="Pandey A.P."/>
            <person name="Papenfuss A.P."/>
            <person name="Gasser R.B.G."/>
            <person name="Fischer K.F."/>
        </authorList>
    </citation>
    <scope>NUCLEOTIDE SEQUENCE</scope>
    <source>
        <strain evidence="7">SSS_KF_BRIS2020</strain>
    </source>
</reference>
<feature type="domain" description="SET" evidence="5">
    <location>
        <begin position="1"/>
        <end position="235"/>
    </location>
</feature>
<dbReference type="AlphaFoldDB" id="A0A834RCF3"/>
<dbReference type="Pfam" id="PF00856">
    <property type="entry name" value="SET"/>
    <property type="match status" value="1"/>
</dbReference>
<evidence type="ECO:0000259" key="5">
    <source>
        <dbReference type="PROSITE" id="PS50280"/>
    </source>
</evidence>
<keyword evidence="7" id="KW-0808">Transferase</keyword>
<keyword evidence="1" id="KW-0479">Metal-binding</keyword>
<dbReference type="GO" id="GO:0008270">
    <property type="term" value="F:zinc ion binding"/>
    <property type="evidence" value="ECO:0007669"/>
    <property type="project" value="UniProtKB-KW"/>
</dbReference>
<dbReference type="OrthoDB" id="6486983at2759"/>
<keyword evidence="3" id="KW-0862">Zinc</keyword>
<dbReference type="InterPro" id="IPR046341">
    <property type="entry name" value="SET_dom_sf"/>
</dbReference>
<name>A0A834RCF3_SARSC</name>
<evidence type="ECO:0000256" key="4">
    <source>
        <dbReference type="PROSITE-ProRule" id="PRU00134"/>
    </source>
</evidence>
<sequence>MSKSSKRFKPGDVILRIDEPLVYVSKNDHRMFTCDRCFKSIGSSLACSLCKKVYYCSKECLKDSYEKIHRLECPILARQKPQQFENDGIDFMQRLALRLYLLLLSDESLQMKEFRLDHNGSVRTIKQMESHNNELKDSDRFKGILNYFHFYKIENFNLDLLLRCYGLLQINSFGIDCYDATTQTIDHRGCGLYVEASVFDHSCVPNACASGDGLVLEIRALRPIEIGEEIFIDYVQDVLARKERNMILEDRYFFTCQCEFGCDPKLYEPFDNEIDFKRYEVLNNLILTLASKDHSERDTKRLLQLYQQRLAIQERFYQRCRYHPCLSLFYQCFLRFLILNHEQLDDVEPLINRITMIVREHLSITHGKDHPFYQWSTNGNQ</sequence>
<feature type="domain" description="MYND-type" evidence="6">
    <location>
        <begin position="34"/>
        <end position="73"/>
    </location>
</feature>
<protein>
    <submittedName>
        <fullName evidence="7">N-lysine methyltransferase SMYD2-B</fullName>
    </submittedName>
</protein>
<evidence type="ECO:0000259" key="6">
    <source>
        <dbReference type="PROSITE" id="PS50865"/>
    </source>
</evidence>
<keyword evidence="9" id="KW-1185">Reference proteome</keyword>
<reference evidence="8" key="3">
    <citation type="submission" date="2022-06" db="UniProtKB">
        <authorList>
            <consortium name="EnsemblMetazoa"/>
        </authorList>
    </citation>
    <scope>IDENTIFICATION</scope>
</reference>
<dbReference type="Pfam" id="PF01753">
    <property type="entry name" value="zf-MYND"/>
    <property type="match status" value="1"/>
</dbReference>
<keyword evidence="2 4" id="KW-0863">Zinc-finger</keyword>
<dbReference type="InterPro" id="IPR050869">
    <property type="entry name" value="H3K4_H4K5_MeTrfase"/>
</dbReference>
<dbReference type="Gene3D" id="1.10.220.160">
    <property type="match status" value="1"/>
</dbReference>
<keyword evidence="7" id="KW-0489">Methyltransferase</keyword>
<dbReference type="EnsemblMetazoa" id="SSS_3644s_mrna">
    <property type="protein sequence ID" value="KAF7493984.1"/>
    <property type="gene ID" value="SSS_3644"/>
</dbReference>
<proteinExistence type="predicted"/>
<evidence type="ECO:0000256" key="3">
    <source>
        <dbReference type="ARBA" id="ARBA00022833"/>
    </source>
</evidence>
<evidence type="ECO:0000313" key="8">
    <source>
        <dbReference type="EnsemblMetazoa" id="KAF7493984.1"/>
    </source>
</evidence>